<feature type="compositionally biased region" description="Low complexity" evidence="1">
    <location>
        <begin position="183"/>
        <end position="194"/>
    </location>
</feature>
<dbReference type="AlphaFoldDB" id="A0ABD5XA79"/>
<evidence type="ECO:0000313" key="3">
    <source>
        <dbReference type="Proteomes" id="UP001596414"/>
    </source>
</evidence>
<comment type="caution">
    <text evidence="2">The sequence shown here is derived from an EMBL/GenBank/DDBJ whole genome shotgun (WGS) entry which is preliminary data.</text>
</comment>
<reference evidence="2 3" key="1">
    <citation type="journal article" date="2014" name="Int. J. Syst. Evol. Microbiol.">
        <title>Complete genome sequence of Corynebacterium casei LMG S-19264T (=DSM 44701T), isolated from a smear-ripened cheese.</title>
        <authorList>
            <consortium name="US DOE Joint Genome Institute (JGI-PGF)"/>
            <person name="Walter F."/>
            <person name="Albersmeier A."/>
            <person name="Kalinowski J."/>
            <person name="Ruckert C."/>
        </authorList>
    </citation>
    <scope>NUCLEOTIDE SEQUENCE [LARGE SCALE GENOMIC DNA]</scope>
    <source>
        <strain evidence="2 3">CGMCC 4.7215</strain>
    </source>
</reference>
<feature type="compositionally biased region" description="Acidic residues" evidence="1">
    <location>
        <begin position="32"/>
        <end position="49"/>
    </location>
</feature>
<organism evidence="2 3">
    <name type="scientific">Halovenus rubra</name>
    <dbReference type="NCBI Taxonomy" id="869890"/>
    <lineage>
        <taxon>Archaea</taxon>
        <taxon>Methanobacteriati</taxon>
        <taxon>Methanobacteriota</taxon>
        <taxon>Stenosarchaea group</taxon>
        <taxon>Halobacteria</taxon>
        <taxon>Halobacteriales</taxon>
        <taxon>Haloarculaceae</taxon>
        <taxon>Halovenus</taxon>
    </lineage>
</organism>
<dbReference type="RefSeq" id="WP_267637460.1">
    <property type="nucleotide sequence ID" value="NZ_JAODIY010000009.1"/>
</dbReference>
<name>A0ABD5XA79_9EURY</name>
<sequence length="313" mass="32275">MPELSRRKALGSLTTAGFAGLAGCLAVLSENDSTESDEETDGSDSDDSGTDGSGTDDSAELSVTDVSATTIEANCLNPNRNPITVAVSDNVVSVTGVKKAPTPCHKVAVDTSVSDTELSITVTAQPDNSDAECIQCTGAIEYESTVKLSSDAVETITASHADGGPTTSVDADEAPDVLPDQPNTGGNATNGGKTQDQTSHSSDGAEPRLQEIKTVETGCATGDETVDTMHNETTLRVNGAINAADPCHTATVSELTTEDRDLEIVVATKSEDGVCQQCTGTIQYEATVNLGDFDPEKVVVTHADGERFTADLA</sequence>
<dbReference type="PROSITE" id="PS51257">
    <property type="entry name" value="PROKAR_LIPOPROTEIN"/>
    <property type="match status" value="1"/>
</dbReference>
<evidence type="ECO:0000256" key="1">
    <source>
        <dbReference type="SAM" id="MobiDB-lite"/>
    </source>
</evidence>
<protein>
    <submittedName>
        <fullName evidence="2">Uncharacterized protein</fullName>
    </submittedName>
</protein>
<feature type="compositionally biased region" description="Basic and acidic residues" evidence="1">
    <location>
        <begin position="203"/>
        <end position="214"/>
    </location>
</feature>
<feature type="region of interest" description="Disordered" evidence="1">
    <location>
        <begin position="158"/>
        <end position="215"/>
    </location>
</feature>
<dbReference type="EMBL" id="JBHSZQ010000047">
    <property type="protein sequence ID" value="MFC7126726.1"/>
    <property type="molecule type" value="Genomic_DNA"/>
</dbReference>
<gene>
    <name evidence="2" type="ORF">ACFQJ7_11940</name>
</gene>
<proteinExistence type="predicted"/>
<accession>A0ABD5XA79</accession>
<dbReference type="Proteomes" id="UP001596414">
    <property type="component" value="Unassembled WGS sequence"/>
</dbReference>
<feature type="region of interest" description="Disordered" evidence="1">
    <location>
        <begin position="29"/>
        <end position="60"/>
    </location>
</feature>
<evidence type="ECO:0000313" key="2">
    <source>
        <dbReference type="EMBL" id="MFC7126726.1"/>
    </source>
</evidence>